<gene>
    <name evidence="2" type="ORF">F3W84_05285</name>
</gene>
<proteinExistence type="predicted"/>
<organism evidence="2 3">
    <name type="scientific">Ochrobactrum quorumnocens</name>
    <dbReference type="NCBI Taxonomy" id="271865"/>
    <lineage>
        <taxon>Bacteria</taxon>
        <taxon>Pseudomonadati</taxon>
        <taxon>Pseudomonadota</taxon>
        <taxon>Alphaproteobacteria</taxon>
        <taxon>Hyphomicrobiales</taxon>
        <taxon>Brucellaceae</taxon>
        <taxon>Brucella/Ochrobactrum group</taxon>
        <taxon>Ochrobactrum</taxon>
    </lineage>
</organism>
<dbReference type="Proteomes" id="UP000327108">
    <property type="component" value="Unassembled WGS sequence"/>
</dbReference>
<evidence type="ECO:0000256" key="1">
    <source>
        <dbReference type="SAM" id="Phobius"/>
    </source>
</evidence>
<dbReference type="EMBL" id="VYXQ01000004">
    <property type="protein sequence ID" value="KAA9369552.1"/>
    <property type="molecule type" value="Genomic_DNA"/>
</dbReference>
<keyword evidence="1" id="KW-0472">Membrane</keyword>
<comment type="caution">
    <text evidence="2">The sequence shown here is derived from an EMBL/GenBank/DDBJ whole genome shotgun (WGS) entry which is preliminary data.</text>
</comment>
<protein>
    <submittedName>
        <fullName evidence="2">Uncharacterized protein</fullName>
    </submittedName>
</protein>
<dbReference type="RefSeq" id="WP_151091893.1">
    <property type="nucleotide sequence ID" value="NZ_VYXQ01000004.1"/>
</dbReference>
<accession>A0A5N1JZL1</accession>
<feature type="transmembrane region" description="Helical" evidence="1">
    <location>
        <begin position="34"/>
        <end position="54"/>
    </location>
</feature>
<keyword evidence="1" id="KW-1133">Transmembrane helix</keyword>
<sequence length="61" mass="6768">MASRKTDEIVLDCRELISSINIGVKMPRMFGLRMAVATWLFKLAGLVSGVNVVVEADDDER</sequence>
<keyword evidence="3" id="KW-1185">Reference proteome</keyword>
<evidence type="ECO:0000313" key="2">
    <source>
        <dbReference type="EMBL" id="KAA9369552.1"/>
    </source>
</evidence>
<evidence type="ECO:0000313" key="3">
    <source>
        <dbReference type="Proteomes" id="UP000327108"/>
    </source>
</evidence>
<reference evidence="2 3" key="1">
    <citation type="submission" date="2019-09" db="EMBL/GenBank/DDBJ databases">
        <title>Biological control of the noxious weed angled onion (Allium triquetrum) thwarted by endophytic bacteria in Victoria, Australia.</title>
        <authorList>
            <person name="Tehranchian P."/>
            <person name="Adair R.J."/>
            <person name="Van T.H."/>
            <person name="Morrison P.D."/>
            <person name="Williams H."/>
            <person name="Lawrie A.C."/>
        </authorList>
    </citation>
    <scope>NUCLEOTIDE SEQUENCE [LARGE SCALE GENOMIC DNA]</scope>
    <source>
        <strain evidence="2 3">RPTAtOch1</strain>
    </source>
</reference>
<keyword evidence="1" id="KW-0812">Transmembrane</keyword>
<name>A0A5N1JZL1_9HYPH</name>
<dbReference type="AlphaFoldDB" id="A0A5N1JZL1"/>